<dbReference type="EMBL" id="BMAO01036406">
    <property type="protein sequence ID" value="GFR10406.1"/>
    <property type="molecule type" value="Genomic_DNA"/>
</dbReference>
<gene>
    <name evidence="2" type="ORF">TNCT_636941</name>
</gene>
<comment type="caution">
    <text evidence="2">The sequence shown here is derived from an EMBL/GenBank/DDBJ whole genome shotgun (WGS) entry which is preliminary data.</text>
</comment>
<evidence type="ECO:0000256" key="1">
    <source>
        <dbReference type="SAM" id="Phobius"/>
    </source>
</evidence>
<dbReference type="Proteomes" id="UP000887116">
    <property type="component" value="Unassembled WGS sequence"/>
</dbReference>
<keyword evidence="1" id="KW-0472">Membrane</keyword>
<sequence>MLLFELLPDVAARLCCCCWICYRMSLPAFAAAVGSATGCRCLPLQLDLLPNVVAFSVRSATGCRCLPLQLDLLPDVVACLCIRSATGCHCLTLQLDLLPDVLPAFAVICSCLLCCCCLICYRMSLLPLLLICYRMSLPAFAVRSATGCRCLPLQLDLLPDVVVCLCS</sequence>
<protein>
    <submittedName>
        <fullName evidence="2">Uncharacterized protein</fullName>
    </submittedName>
</protein>
<accession>A0A8X6LGW7</accession>
<evidence type="ECO:0000313" key="2">
    <source>
        <dbReference type="EMBL" id="GFR10406.1"/>
    </source>
</evidence>
<evidence type="ECO:0000313" key="3">
    <source>
        <dbReference type="Proteomes" id="UP000887116"/>
    </source>
</evidence>
<keyword evidence="1" id="KW-1133">Transmembrane helix</keyword>
<keyword evidence="1" id="KW-0812">Transmembrane</keyword>
<reference evidence="2" key="1">
    <citation type="submission" date="2020-07" db="EMBL/GenBank/DDBJ databases">
        <title>Multicomponent nature underlies the extraordinary mechanical properties of spider dragline silk.</title>
        <authorList>
            <person name="Kono N."/>
            <person name="Nakamura H."/>
            <person name="Mori M."/>
            <person name="Yoshida Y."/>
            <person name="Ohtoshi R."/>
            <person name="Malay A.D."/>
            <person name="Moran D.A.P."/>
            <person name="Tomita M."/>
            <person name="Numata K."/>
            <person name="Arakawa K."/>
        </authorList>
    </citation>
    <scope>NUCLEOTIDE SEQUENCE</scope>
</reference>
<organism evidence="2 3">
    <name type="scientific">Trichonephila clavata</name>
    <name type="common">Joro spider</name>
    <name type="synonym">Nephila clavata</name>
    <dbReference type="NCBI Taxonomy" id="2740835"/>
    <lineage>
        <taxon>Eukaryota</taxon>
        <taxon>Metazoa</taxon>
        <taxon>Ecdysozoa</taxon>
        <taxon>Arthropoda</taxon>
        <taxon>Chelicerata</taxon>
        <taxon>Arachnida</taxon>
        <taxon>Araneae</taxon>
        <taxon>Araneomorphae</taxon>
        <taxon>Entelegynae</taxon>
        <taxon>Araneoidea</taxon>
        <taxon>Nephilidae</taxon>
        <taxon>Trichonephila</taxon>
    </lineage>
</organism>
<proteinExistence type="predicted"/>
<dbReference type="AlphaFoldDB" id="A0A8X6LGW7"/>
<feature type="transmembrane region" description="Helical" evidence="1">
    <location>
        <begin position="101"/>
        <end position="121"/>
    </location>
</feature>
<keyword evidence="3" id="KW-1185">Reference proteome</keyword>
<name>A0A8X6LGW7_TRICU</name>